<dbReference type="CDD" id="cd03801">
    <property type="entry name" value="GT4_PimA-like"/>
    <property type="match status" value="1"/>
</dbReference>
<name>A0ABP7G5C9_9MICO</name>
<evidence type="ECO:0000256" key="2">
    <source>
        <dbReference type="ARBA" id="ARBA00022679"/>
    </source>
</evidence>
<evidence type="ECO:0000313" key="5">
    <source>
        <dbReference type="EMBL" id="GAA3756744.1"/>
    </source>
</evidence>
<accession>A0ABP7G5C9</accession>
<comment type="caution">
    <text evidence="5">The sequence shown here is derived from an EMBL/GenBank/DDBJ whole genome shotgun (WGS) entry which is preliminary data.</text>
</comment>
<evidence type="ECO:0000256" key="1">
    <source>
        <dbReference type="ARBA" id="ARBA00022676"/>
    </source>
</evidence>
<keyword evidence="1" id="KW-0328">Glycosyltransferase</keyword>
<feature type="domain" description="Glycosyl transferase family 1" evidence="4">
    <location>
        <begin position="161"/>
        <end position="323"/>
    </location>
</feature>
<evidence type="ECO:0000259" key="4">
    <source>
        <dbReference type="Pfam" id="PF00534"/>
    </source>
</evidence>
<keyword evidence="6" id="KW-1185">Reference proteome</keyword>
<organism evidence="5 6">
    <name type="scientific">Microbacterium kribbense</name>
    <dbReference type="NCBI Taxonomy" id="433645"/>
    <lineage>
        <taxon>Bacteria</taxon>
        <taxon>Bacillati</taxon>
        <taxon>Actinomycetota</taxon>
        <taxon>Actinomycetes</taxon>
        <taxon>Micrococcales</taxon>
        <taxon>Microbacteriaceae</taxon>
        <taxon>Microbacterium</taxon>
    </lineage>
</organism>
<proteinExistence type="predicted"/>
<dbReference type="PANTHER" id="PTHR12526:SF510">
    <property type="entry name" value="D-INOSITOL 3-PHOSPHATE GLYCOSYLTRANSFERASE"/>
    <property type="match status" value="1"/>
</dbReference>
<evidence type="ECO:0000256" key="3">
    <source>
        <dbReference type="SAM" id="MobiDB-lite"/>
    </source>
</evidence>
<sequence length="347" mass="35716">MNEVHVIVPDGIDDPSRPSGGNSYDRRICAGLAAIGWTVHEHPAAGAWPAPDGAGRAAVAGVLAGIDDGSTVLIDGIIASGVPDIAASQQRLRVYVIMHMLRLGAVEATVLAGATGVIATSRWTKAELIARHALAGHRIHVVEPGVDAAGIAPGTALGTRLLCVAAVTPVKGHDVLVRALAEVADLPWRCDCIGALDLDPGFVDRVRRRAADGGIADRMRLVGARIGADLDAAYAAADLLVLCSRAETYGMVVTEALARGIPVIAPAVGGVPEALGGDGGRIAADDLPGILVPPGDSAALAAALRSWLGDAALQRRLRRAAQSRRATLADWTRTAQRLSDVLAREAV</sequence>
<gene>
    <name evidence="5" type="ORF">GCM10022240_06980</name>
</gene>
<dbReference type="Proteomes" id="UP001500540">
    <property type="component" value="Unassembled WGS sequence"/>
</dbReference>
<dbReference type="Pfam" id="PF00534">
    <property type="entry name" value="Glycos_transf_1"/>
    <property type="match status" value="1"/>
</dbReference>
<dbReference type="SUPFAM" id="SSF53756">
    <property type="entry name" value="UDP-Glycosyltransferase/glycogen phosphorylase"/>
    <property type="match status" value="1"/>
</dbReference>
<protein>
    <submittedName>
        <fullName evidence="5">Glycosyltransferase family 4 protein</fullName>
    </submittedName>
</protein>
<keyword evidence="2" id="KW-0808">Transferase</keyword>
<reference evidence="6" key="1">
    <citation type="journal article" date="2019" name="Int. J. Syst. Evol. Microbiol.">
        <title>The Global Catalogue of Microorganisms (GCM) 10K type strain sequencing project: providing services to taxonomists for standard genome sequencing and annotation.</title>
        <authorList>
            <consortium name="The Broad Institute Genomics Platform"/>
            <consortium name="The Broad Institute Genome Sequencing Center for Infectious Disease"/>
            <person name="Wu L."/>
            <person name="Ma J."/>
        </authorList>
    </citation>
    <scope>NUCLEOTIDE SEQUENCE [LARGE SCALE GENOMIC DNA]</scope>
    <source>
        <strain evidence="6">JCM 16950</strain>
    </source>
</reference>
<evidence type="ECO:0000313" key="6">
    <source>
        <dbReference type="Proteomes" id="UP001500540"/>
    </source>
</evidence>
<feature type="region of interest" description="Disordered" evidence="3">
    <location>
        <begin position="1"/>
        <end position="20"/>
    </location>
</feature>
<dbReference type="Gene3D" id="3.40.50.2000">
    <property type="entry name" value="Glycogen Phosphorylase B"/>
    <property type="match status" value="2"/>
</dbReference>
<dbReference type="PANTHER" id="PTHR12526">
    <property type="entry name" value="GLYCOSYLTRANSFERASE"/>
    <property type="match status" value="1"/>
</dbReference>
<dbReference type="RefSeq" id="WP_344780572.1">
    <property type="nucleotide sequence ID" value="NZ_BAABAF010000002.1"/>
</dbReference>
<dbReference type="EMBL" id="BAABAF010000002">
    <property type="protein sequence ID" value="GAA3756744.1"/>
    <property type="molecule type" value="Genomic_DNA"/>
</dbReference>
<dbReference type="InterPro" id="IPR001296">
    <property type="entry name" value="Glyco_trans_1"/>
</dbReference>